<keyword evidence="2" id="KW-0663">Pyridoxal phosphate</keyword>
<dbReference type="Pfam" id="PF00392">
    <property type="entry name" value="GntR"/>
    <property type="match status" value="1"/>
</dbReference>
<dbReference type="CDD" id="cd07377">
    <property type="entry name" value="WHTH_GntR"/>
    <property type="match status" value="1"/>
</dbReference>
<dbReference type="InterPro" id="IPR015422">
    <property type="entry name" value="PyrdxlP-dep_Trfase_small"/>
</dbReference>
<dbReference type="InterPro" id="IPR007110">
    <property type="entry name" value="Ig-like_dom"/>
</dbReference>
<comment type="caution">
    <text evidence="8">The sequence shown here is derived from an EMBL/GenBank/DDBJ whole genome shotgun (WGS) entry which is preliminary data.</text>
</comment>
<dbReference type="CDD" id="cd00609">
    <property type="entry name" value="AAT_like"/>
    <property type="match status" value="1"/>
</dbReference>
<keyword evidence="4" id="KW-0238">DNA-binding</keyword>
<dbReference type="EMBL" id="BOPH01000010">
    <property type="protein sequence ID" value="GIJ65818.1"/>
    <property type="molecule type" value="Genomic_DNA"/>
</dbReference>
<dbReference type="SMART" id="SM00345">
    <property type="entry name" value="HTH_GNTR"/>
    <property type="match status" value="1"/>
</dbReference>
<dbReference type="Gene3D" id="3.40.640.10">
    <property type="entry name" value="Type I PLP-dependent aspartate aminotransferase-like (Major domain)"/>
    <property type="match status" value="1"/>
</dbReference>
<dbReference type="Gene3D" id="3.90.1150.10">
    <property type="entry name" value="Aspartate Aminotransferase, domain 1"/>
    <property type="match status" value="1"/>
</dbReference>
<dbReference type="InterPro" id="IPR004839">
    <property type="entry name" value="Aminotransferase_I/II_large"/>
</dbReference>
<proteinExistence type="inferred from homology"/>
<keyword evidence="3" id="KW-0805">Transcription regulation</keyword>
<dbReference type="PANTHER" id="PTHR46577">
    <property type="entry name" value="HTH-TYPE TRANSCRIPTIONAL REGULATORY PROTEIN GABR"/>
    <property type="match status" value="1"/>
</dbReference>
<keyword evidence="5" id="KW-0804">Transcription</keyword>
<feature type="domain" description="Ig-like" evidence="6">
    <location>
        <begin position="283"/>
        <end position="382"/>
    </location>
</feature>
<evidence type="ECO:0000256" key="1">
    <source>
        <dbReference type="ARBA" id="ARBA00005384"/>
    </source>
</evidence>
<dbReference type="PROSITE" id="PS50949">
    <property type="entry name" value="HTH_GNTR"/>
    <property type="match status" value="1"/>
</dbReference>
<feature type="domain" description="HTH gntR-type" evidence="7">
    <location>
        <begin position="1"/>
        <end position="68"/>
    </location>
</feature>
<evidence type="ECO:0000313" key="9">
    <source>
        <dbReference type="Proteomes" id="UP000635606"/>
    </source>
</evidence>
<evidence type="ECO:0000256" key="2">
    <source>
        <dbReference type="ARBA" id="ARBA00022898"/>
    </source>
</evidence>
<dbReference type="Gene3D" id="1.10.10.10">
    <property type="entry name" value="Winged helix-like DNA-binding domain superfamily/Winged helix DNA-binding domain"/>
    <property type="match status" value="1"/>
</dbReference>
<evidence type="ECO:0000256" key="3">
    <source>
        <dbReference type="ARBA" id="ARBA00023015"/>
    </source>
</evidence>
<sequence>MEFTMLADAVARQIVAGDLPPGTRLPTHRAFARRHGVAASTATRVYQELTRRGLIVGEVGRGTFVRAMRPTADPVLAEPTGLRVDLELNFPVQPEQRARLASSMAEFLRTGGAAAALGPWAGPPGTAAVRTADAPGARPAGPSGNAADVLASLLVRPGWRPERIVLTGSGRQAIAAALATCARPGDRLGVEPLTYPVVKAVGARLGLTLVPLDLDDDGIIPERLRATHRRTPLTAVYLQPGLHNPLGISVPPDRRAALAEVLEACGVTVIEDAVYSFLTEPAPPLTDRSLVVDSLSKRVAPGLAVGMIACSAAEERQVSAAVRSGAWTPSAFAAEVAAHWVRDGTVAAIVAEKRADARERHALARTVLAGFDVIGDQRSYHCWWRLPARWRAETFVAAAARHGIAVTPGAAYAVQHNSTPNAVRLALSAPPVDVLAAALHTLRTIAEGTPDDEFA</sequence>
<dbReference type="GO" id="GO:0003677">
    <property type="term" value="F:DNA binding"/>
    <property type="evidence" value="ECO:0007669"/>
    <property type="project" value="UniProtKB-KW"/>
</dbReference>
<evidence type="ECO:0000259" key="7">
    <source>
        <dbReference type="PROSITE" id="PS50949"/>
    </source>
</evidence>
<comment type="similarity">
    <text evidence="1">In the C-terminal section; belongs to the class-I pyridoxal-phosphate-dependent aminotransferase family.</text>
</comment>
<evidence type="ECO:0000256" key="5">
    <source>
        <dbReference type="ARBA" id="ARBA00023163"/>
    </source>
</evidence>
<organism evidence="8 9">
    <name type="scientific">Virgisporangium ochraceum</name>
    <dbReference type="NCBI Taxonomy" id="65505"/>
    <lineage>
        <taxon>Bacteria</taxon>
        <taxon>Bacillati</taxon>
        <taxon>Actinomycetota</taxon>
        <taxon>Actinomycetes</taxon>
        <taxon>Micromonosporales</taxon>
        <taxon>Micromonosporaceae</taxon>
        <taxon>Virgisporangium</taxon>
    </lineage>
</organism>
<dbReference type="PANTHER" id="PTHR46577:SF1">
    <property type="entry name" value="HTH-TYPE TRANSCRIPTIONAL REGULATORY PROTEIN GABR"/>
    <property type="match status" value="1"/>
</dbReference>
<dbReference type="InterPro" id="IPR036390">
    <property type="entry name" value="WH_DNA-bd_sf"/>
</dbReference>
<dbReference type="InterPro" id="IPR015421">
    <property type="entry name" value="PyrdxlP-dep_Trfase_major"/>
</dbReference>
<evidence type="ECO:0000259" key="6">
    <source>
        <dbReference type="PROSITE" id="PS50835"/>
    </source>
</evidence>
<dbReference type="SUPFAM" id="SSF46785">
    <property type="entry name" value="Winged helix' DNA-binding domain"/>
    <property type="match status" value="1"/>
</dbReference>
<dbReference type="GO" id="GO:0003700">
    <property type="term" value="F:DNA-binding transcription factor activity"/>
    <property type="evidence" value="ECO:0007669"/>
    <property type="project" value="InterPro"/>
</dbReference>
<dbReference type="RefSeq" id="WP_203925819.1">
    <property type="nucleotide sequence ID" value="NZ_BOPH01000010.1"/>
</dbReference>
<dbReference type="AlphaFoldDB" id="A0A8J4E910"/>
<protein>
    <submittedName>
        <fullName evidence="8">GntR family transcriptional regulator</fullName>
    </submittedName>
</protein>
<dbReference type="InterPro" id="IPR036388">
    <property type="entry name" value="WH-like_DNA-bd_sf"/>
</dbReference>
<dbReference type="InterPro" id="IPR015424">
    <property type="entry name" value="PyrdxlP-dep_Trfase"/>
</dbReference>
<gene>
    <name evidence="8" type="ORF">Voc01_007350</name>
</gene>
<reference evidence="8" key="1">
    <citation type="submission" date="2021-01" db="EMBL/GenBank/DDBJ databases">
        <title>Whole genome shotgun sequence of Virgisporangium ochraceum NBRC 16418.</title>
        <authorList>
            <person name="Komaki H."/>
            <person name="Tamura T."/>
        </authorList>
    </citation>
    <scope>NUCLEOTIDE SEQUENCE</scope>
    <source>
        <strain evidence="8">NBRC 16418</strain>
    </source>
</reference>
<evidence type="ECO:0000256" key="4">
    <source>
        <dbReference type="ARBA" id="ARBA00023125"/>
    </source>
</evidence>
<accession>A0A8J4E910</accession>
<dbReference type="Proteomes" id="UP000635606">
    <property type="component" value="Unassembled WGS sequence"/>
</dbReference>
<dbReference type="GO" id="GO:0030170">
    <property type="term" value="F:pyridoxal phosphate binding"/>
    <property type="evidence" value="ECO:0007669"/>
    <property type="project" value="InterPro"/>
</dbReference>
<dbReference type="PROSITE" id="PS50835">
    <property type="entry name" value="IG_LIKE"/>
    <property type="match status" value="1"/>
</dbReference>
<dbReference type="InterPro" id="IPR000524">
    <property type="entry name" value="Tscrpt_reg_HTH_GntR"/>
</dbReference>
<evidence type="ECO:0000313" key="8">
    <source>
        <dbReference type="EMBL" id="GIJ65818.1"/>
    </source>
</evidence>
<keyword evidence="9" id="KW-1185">Reference proteome</keyword>
<dbReference type="Pfam" id="PF00155">
    <property type="entry name" value="Aminotran_1_2"/>
    <property type="match status" value="1"/>
</dbReference>
<dbReference type="SUPFAM" id="SSF53383">
    <property type="entry name" value="PLP-dependent transferases"/>
    <property type="match status" value="1"/>
</dbReference>
<dbReference type="InterPro" id="IPR051446">
    <property type="entry name" value="HTH_trans_reg/aminotransferase"/>
</dbReference>
<name>A0A8J4E910_9ACTN</name>